<gene>
    <name evidence="3" type="ORF">TeGR_g6553</name>
</gene>
<dbReference type="PANTHER" id="PTHR46652">
    <property type="entry name" value="LEUCINE-RICH REPEAT AND IQ DOMAIN-CONTAINING PROTEIN 1-RELATED"/>
    <property type="match status" value="1"/>
</dbReference>
<sequence>MELGVHSCIDKLGGPGERDPGMKNIDVATKVNDDEACRVLHITKAFQTSLGLRRCRKLTQRTFDEIGHLPILRTLDLLQTSIKTVAPLQHCHQLLSINLRYCAVQDLRPLSTLPVLNFLDLGSTAIHSVEPLKTVLSLKTLYIDGTKVDKVDELMSAEGSQLEYLNFGFSDVQQSLRPKWQKIMKDKSRSGAFFDAVLSENYNKMATLVAEGQDPNERAHMKLEAAVGLPYYDNECKQSTRFFQFDHDNVGLRPTVLHFACLVGKPETIRKLMELGCNPKLKCWFGKRVPAFNCDGIVSIEANCGDITRLCRQENIYRRIYKMTDLGFVDWKVRCERIQHECDCAIAGTDPDQTDQPFYD</sequence>
<dbReference type="SUPFAM" id="SSF52058">
    <property type="entry name" value="L domain-like"/>
    <property type="match status" value="1"/>
</dbReference>
<dbReference type="InterPro" id="IPR036770">
    <property type="entry name" value="Ankyrin_rpt-contain_sf"/>
</dbReference>
<proteinExistence type="predicted"/>
<evidence type="ECO:0000313" key="4">
    <source>
        <dbReference type="Proteomes" id="UP001165060"/>
    </source>
</evidence>
<dbReference type="PANTHER" id="PTHR46652:SF3">
    <property type="entry name" value="LEUCINE-RICH REPEAT-CONTAINING PROTEIN 9"/>
    <property type="match status" value="1"/>
</dbReference>
<evidence type="ECO:0000256" key="1">
    <source>
        <dbReference type="ARBA" id="ARBA00022614"/>
    </source>
</evidence>
<dbReference type="Proteomes" id="UP001165060">
    <property type="component" value="Unassembled WGS sequence"/>
</dbReference>
<dbReference type="SUPFAM" id="SSF48403">
    <property type="entry name" value="Ankyrin repeat"/>
    <property type="match status" value="1"/>
</dbReference>
<reference evidence="3 4" key="1">
    <citation type="journal article" date="2023" name="Commun. Biol.">
        <title>Genome analysis of Parmales, the sister group of diatoms, reveals the evolutionary specialization of diatoms from phago-mixotrophs to photoautotrophs.</title>
        <authorList>
            <person name="Ban H."/>
            <person name="Sato S."/>
            <person name="Yoshikawa S."/>
            <person name="Yamada K."/>
            <person name="Nakamura Y."/>
            <person name="Ichinomiya M."/>
            <person name="Sato N."/>
            <person name="Blanc-Mathieu R."/>
            <person name="Endo H."/>
            <person name="Kuwata A."/>
            <person name="Ogata H."/>
        </authorList>
    </citation>
    <scope>NUCLEOTIDE SEQUENCE [LARGE SCALE GENOMIC DNA]</scope>
</reference>
<evidence type="ECO:0000313" key="3">
    <source>
        <dbReference type="EMBL" id="GMI21540.1"/>
    </source>
</evidence>
<dbReference type="Gene3D" id="3.80.10.10">
    <property type="entry name" value="Ribonuclease Inhibitor"/>
    <property type="match status" value="1"/>
</dbReference>
<protein>
    <submittedName>
        <fullName evidence="3">Uncharacterized protein</fullName>
    </submittedName>
</protein>
<dbReference type="Gene3D" id="1.25.40.20">
    <property type="entry name" value="Ankyrin repeat-containing domain"/>
    <property type="match status" value="1"/>
</dbReference>
<keyword evidence="2" id="KW-0677">Repeat</keyword>
<keyword evidence="1" id="KW-0433">Leucine-rich repeat</keyword>
<dbReference type="InterPro" id="IPR050836">
    <property type="entry name" value="SDS22/Internalin_LRR"/>
</dbReference>
<comment type="caution">
    <text evidence="3">The sequence shown here is derived from an EMBL/GenBank/DDBJ whole genome shotgun (WGS) entry which is preliminary data.</text>
</comment>
<dbReference type="EMBL" id="BRYB01003836">
    <property type="protein sequence ID" value="GMI21540.1"/>
    <property type="molecule type" value="Genomic_DNA"/>
</dbReference>
<dbReference type="InterPro" id="IPR032675">
    <property type="entry name" value="LRR_dom_sf"/>
</dbReference>
<organism evidence="3 4">
    <name type="scientific">Tetraparma gracilis</name>
    <dbReference type="NCBI Taxonomy" id="2962635"/>
    <lineage>
        <taxon>Eukaryota</taxon>
        <taxon>Sar</taxon>
        <taxon>Stramenopiles</taxon>
        <taxon>Ochrophyta</taxon>
        <taxon>Bolidophyceae</taxon>
        <taxon>Parmales</taxon>
        <taxon>Triparmaceae</taxon>
        <taxon>Tetraparma</taxon>
    </lineage>
</organism>
<evidence type="ECO:0000256" key="2">
    <source>
        <dbReference type="ARBA" id="ARBA00022737"/>
    </source>
</evidence>
<keyword evidence="4" id="KW-1185">Reference proteome</keyword>
<accession>A0ABQ6M8A4</accession>
<name>A0ABQ6M8A4_9STRA</name>